<dbReference type="Proteomes" id="UP001162060">
    <property type="component" value="Unassembled WGS sequence"/>
</dbReference>
<comment type="caution">
    <text evidence="1">The sequence shown here is derived from an EMBL/GenBank/DDBJ whole genome shotgun (WGS) entry which is preliminary data.</text>
</comment>
<dbReference type="AlphaFoldDB" id="A0AAV1T5G3"/>
<gene>
    <name evidence="1" type="ORF">PM001_LOCUS1732</name>
</gene>
<dbReference type="EMBL" id="CAKLBY020000016">
    <property type="protein sequence ID" value="CAK7898778.1"/>
    <property type="molecule type" value="Genomic_DNA"/>
</dbReference>
<evidence type="ECO:0000313" key="2">
    <source>
        <dbReference type="Proteomes" id="UP001162060"/>
    </source>
</evidence>
<evidence type="ECO:0000313" key="1">
    <source>
        <dbReference type="EMBL" id="CAK7898778.1"/>
    </source>
</evidence>
<reference evidence="1" key="1">
    <citation type="submission" date="2024-01" db="EMBL/GenBank/DDBJ databases">
        <authorList>
            <person name="Webb A."/>
        </authorList>
    </citation>
    <scope>NUCLEOTIDE SEQUENCE</scope>
    <source>
        <strain evidence="1">Pm1</strain>
    </source>
</reference>
<sequence length="80" mass="8852">MSLKMITQDVLQAAIVRVLKKHVVISAQLMSYRVLIHQFVPTASAIKQCRVLVQGICAVTKSTRPQGEHLRGLSQADKVL</sequence>
<accession>A0AAV1T5G3</accession>
<proteinExistence type="predicted"/>
<organism evidence="1 2">
    <name type="scientific">Peronospora matthiolae</name>
    <dbReference type="NCBI Taxonomy" id="2874970"/>
    <lineage>
        <taxon>Eukaryota</taxon>
        <taxon>Sar</taxon>
        <taxon>Stramenopiles</taxon>
        <taxon>Oomycota</taxon>
        <taxon>Peronosporomycetes</taxon>
        <taxon>Peronosporales</taxon>
        <taxon>Peronosporaceae</taxon>
        <taxon>Peronospora</taxon>
    </lineage>
</organism>
<name>A0AAV1T5G3_9STRA</name>
<protein>
    <submittedName>
        <fullName evidence="1">Uncharacterized protein</fullName>
    </submittedName>
</protein>